<dbReference type="SUPFAM" id="SSF52799">
    <property type="entry name" value="(Phosphotyrosine protein) phosphatases II"/>
    <property type="match status" value="1"/>
</dbReference>
<dbReference type="OrthoDB" id="449382at2759"/>
<dbReference type="GO" id="GO:0004721">
    <property type="term" value="F:phosphoprotein phosphatase activity"/>
    <property type="evidence" value="ECO:0007669"/>
    <property type="project" value="InterPro"/>
</dbReference>
<dbReference type="InterPro" id="IPR019734">
    <property type="entry name" value="TPR_rpt"/>
</dbReference>
<dbReference type="SUPFAM" id="SSF48452">
    <property type="entry name" value="TPR-like"/>
    <property type="match status" value="1"/>
</dbReference>
<dbReference type="GO" id="GO:0012505">
    <property type="term" value="C:endomembrane system"/>
    <property type="evidence" value="ECO:0007669"/>
    <property type="project" value="TreeGrafter"/>
</dbReference>
<dbReference type="InterPro" id="IPR050754">
    <property type="entry name" value="FKBP4/5/8-like"/>
</dbReference>
<protein>
    <submittedName>
        <fullName evidence="4">Phosphatase, putative</fullName>
    </submittedName>
</protein>
<accession>A0A0S4IM47</accession>
<dbReference type="SMART" id="SM00028">
    <property type="entry name" value="TPR"/>
    <property type="match status" value="3"/>
</dbReference>
<dbReference type="InterPro" id="IPR026893">
    <property type="entry name" value="Tyr/Ser_Pase_IphP-type"/>
</dbReference>
<dbReference type="GO" id="GO:0005740">
    <property type="term" value="C:mitochondrial envelope"/>
    <property type="evidence" value="ECO:0007669"/>
    <property type="project" value="TreeGrafter"/>
</dbReference>
<feature type="region of interest" description="Disordered" evidence="2">
    <location>
        <begin position="501"/>
        <end position="523"/>
    </location>
</feature>
<dbReference type="InterPro" id="IPR011990">
    <property type="entry name" value="TPR-like_helical_dom_sf"/>
</dbReference>
<keyword evidence="3" id="KW-0812">Transmembrane</keyword>
<keyword evidence="3" id="KW-0472">Membrane</keyword>
<proteinExistence type="predicted"/>
<feature type="transmembrane region" description="Helical" evidence="3">
    <location>
        <begin position="546"/>
        <end position="567"/>
    </location>
</feature>
<dbReference type="Gene3D" id="1.25.40.10">
    <property type="entry name" value="Tetratricopeptide repeat domain"/>
    <property type="match status" value="1"/>
</dbReference>
<feature type="compositionally biased region" description="Basic and acidic residues" evidence="2">
    <location>
        <begin position="31"/>
        <end position="46"/>
    </location>
</feature>
<evidence type="ECO:0000256" key="2">
    <source>
        <dbReference type="SAM" id="MobiDB-lite"/>
    </source>
</evidence>
<sequence length="725" mass="80709">MSKEDRSAESEPQHGEDRTGDQAAASEELETLAKKHSERTEDEKNIFKFDDGDTVDYRLPPDTSFADNLEADAQGYKPITWTQLKKKFCYERPAHGFKLVGDISCKDMTHWERSKSVKVRDSEGVEGAIFFYEEDASPYFEWEEVQVGNVIEVKSPRYHRFMDMQEGMRIEHNSSIGGVTKRRFTDEMRIDYGRQNKNSGNVLFQDKKYDNALSSYDQALNYLEGTFTEKPELQQEAKSLAAACFLNIAAVRIAERKWNLVEMPCERALAINAGSESNAKAYFRMGQAFIEQGEHTAAGEKLRRAIALAPGDARITQELDRLQQIKSELKQGQRALFASSKTRANQNSDFGFRENLLVEAPTSLDKVQNFRDLGGVVCSNNGVVGAIRPRLLYRSSNFFDASRGDLATLKDPFGIKTILDLRNNRESGAYINMVKKRLEDTEGDASSFVDFRDIFYQIDVSCSTNSASRTVSKRASALLKSEWKLLRTKLVAAASAKVMSSPSSSSSEMIEEPPQSSPKRGTQEEKAIIEKNCRVVYCVDLATRSIFSLIAWWRLLVVFVLGALLMIRAASRMVITHTAARVGPTALYVAMAEHQKPEVRFLFEEVLSVESNYPIVVACSLGKDRTGVIVALLLSGVCGVSDEAVAADYVKTEAAITPELKALNVELGLGPEWSAAPASTILDFLSTIKQRYGSAEAYLKDAGVTEEAMTRIRNIVVGKKRAGGK</sequence>
<dbReference type="AlphaFoldDB" id="A0A0S4IM47"/>
<evidence type="ECO:0000256" key="1">
    <source>
        <dbReference type="PROSITE-ProRule" id="PRU00339"/>
    </source>
</evidence>
<dbReference type="PANTHER" id="PTHR46512">
    <property type="entry name" value="PEPTIDYLPROLYL ISOMERASE"/>
    <property type="match status" value="1"/>
</dbReference>
<dbReference type="Pfam" id="PF13350">
    <property type="entry name" value="Y_phosphatase3"/>
    <property type="match status" value="2"/>
</dbReference>
<dbReference type="Proteomes" id="UP000051952">
    <property type="component" value="Unassembled WGS sequence"/>
</dbReference>
<dbReference type="GO" id="GO:0016020">
    <property type="term" value="C:membrane"/>
    <property type="evidence" value="ECO:0007669"/>
    <property type="project" value="TreeGrafter"/>
</dbReference>
<dbReference type="VEuPathDB" id="TriTrypDB:BSAL_61995"/>
<dbReference type="PROSITE" id="PS50005">
    <property type="entry name" value="TPR"/>
    <property type="match status" value="1"/>
</dbReference>
<feature type="compositionally biased region" description="Basic and acidic residues" evidence="2">
    <location>
        <begin position="1"/>
        <end position="20"/>
    </location>
</feature>
<keyword evidence="5" id="KW-1185">Reference proteome</keyword>
<keyword evidence="3" id="KW-1133">Transmembrane helix</keyword>
<dbReference type="InterPro" id="IPR029021">
    <property type="entry name" value="Prot-tyrosine_phosphatase-like"/>
</dbReference>
<dbReference type="Gene3D" id="3.90.190.10">
    <property type="entry name" value="Protein tyrosine phosphatase superfamily"/>
    <property type="match status" value="1"/>
</dbReference>
<evidence type="ECO:0000313" key="5">
    <source>
        <dbReference type="Proteomes" id="UP000051952"/>
    </source>
</evidence>
<gene>
    <name evidence="4" type="ORF">BSAL_61995</name>
</gene>
<dbReference type="PANTHER" id="PTHR46512:SF1">
    <property type="entry name" value="PEPTIDYLPROLYL ISOMERASE"/>
    <property type="match status" value="1"/>
</dbReference>
<reference evidence="5" key="1">
    <citation type="submission" date="2015-09" db="EMBL/GenBank/DDBJ databases">
        <authorList>
            <consortium name="Pathogen Informatics"/>
        </authorList>
    </citation>
    <scope>NUCLEOTIDE SEQUENCE [LARGE SCALE GENOMIC DNA]</scope>
    <source>
        <strain evidence="5">Lake Konstanz</strain>
    </source>
</reference>
<keyword evidence="1" id="KW-0802">TPR repeat</keyword>
<feature type="compositionally biased region" description="Low complexity" evidence="2">
    <location>
        <begin position="501"/>
        <end position="518"/>
    </location>
</feature>
<dbReference type="GO" id="GO:0044183">
    <property type="term" value="F:protein folding chaperone"/>
    <property type="evidence" value="ECO:0007669"/>
    <property type="project" value="TreeGrafter"/>
</dbReference>
<name>A0A0S4IM47_BODSA</name>
<organism evidence="4 5">
    <name type="scientific">Bodo saltans</name>
    <name type="common">Flagellated protozoan</name>
    <dbReference type="NCBI Taxonomy" id="75058"/>
    <lineage>
        <taxon>Eukaryota</taxon>
        <taxon>Discoba</taxon>
        <taxon>Euglenozoa</taxon>
        <taxon>Kinetoplastea</taxon>
        <taxon>Metakinetoplastina</taxon>
        <taxon>Eubodonida</taxon>
        <taxon>Bodonidae</taxon>
        <taxon>Bodo</taxon>
    </lineage>
</organism>
<feature type="region of interest" description="Disordered" evidence="2">
    <location>
        <begin position="1"/>
        <end position="46"/>
    </location>
</feature>
<dbReference type="EMBL" id="CYKH01000311">
    <property type="protein sequence ID" value="CUF37862.1"/>
    <property type="molecule type" value="Genomic_DNA"/>
</dbReference>
<evidence type="ECO:0000313" key="4">
    <source>
        <dbReference type="EMBL" id="CUF37862.1"/>
    </source>
</evidence>
<evidence type="ECO:0000256" key="3">
    <source>
        <dbReference type="SAM" id="Phobius"/>
    </source>
</evidence>
<dbReference type="GO" id="GO:0005829">
    <property type="term" value="C:cytosol"/>
    <property type="evidence" value="ECO:0007669"/>
    <property type="project" value="TreeGrafter"/>
</dbReference>
<feature type="repeat" description="TPR" evidence="1">
    <location>
        <begin position="279"/>
        <end position="312"/>
    </location>
</feature>